<feature type="transmembrane region" description="Helical" evidence="2">
    <location>
        <begin position="191"/>
        <end position="214"/>
    </location>
</feature>
<dbReference type="EMBL" id="WJHE01001067">
    <property type="protein sequence ID" value="MST34551.1"/>
    <property type="molecule type" value="Genomic_DNA"/>
</dbReference>
<evidence type="ECO:0000256" key="1">
    <source>
        <dbReference type="SAM" id="MobiDB-lite"/>
    </source>
</evidence>
<dbReference type="InterPro" id="IPR037185">
    <property type="entry name" value="EmrE-like"/>
</dbReference>
<keyword evidence="2" id="KW-0472">Membrane</keyword>
<organism evidence="4 5">
    <name type="scientific">Acidiferrimicrobium australe</name>
    <dbReference type="NCBI Taxonomy" id="2664430"/>
    <lineage>
        <taxon>Bacteria</taxon>
        <taxon>Bacillati</taxon>
        <taxon>Actinomycetota</taxon>
        <taxon>Acidimicrobiia</taxon>
        <taxon>Acidimicrobiales</taxon>
        <taxon>Acidimicrobiaceae</taxon>
        <taxon>Acidiferrimicrobium</taxon>
    </lineage>
</organism>
<evidence type="ECO:0000313" key="5">
    <source>
        <dbReference type="Proteomes" id="UP000437736"/>
    </source>
</evidence>
<keyword evidence="5" id="KW-1185">Reference proteome</keyword>
<evidence type="ECO:0008006" key="6">
    <source>
        <dbReference type="Google" id="ProtNLM"/>
    </source>
</evidence>
<feature type="transmembrane region" description="Helical" evidence="2">
    <location>
        <begin position="105"/>
        <end position="123"/>
    </location>
</feature>
<feature type="transmembrane region" description="Helical" evidence="2">
    <location>
        <begin position="165"/>
        <end position="185"/>
    </location>
</feature>
<comment type="caution">
    <text evidence="4">The sequence shown here is derived from an EMBL/GenBank/DDBJ whole genome shotgun (WGS) entry which is preliminary data.</text>
</comment>
<protein>
    <recommendedName>
        <fullName evidence="6">EamA family transporter</fullName>
    </recommendedName>
</protein>
<evidence type="ECO:0000313" key="4">
    <source>
        <dbReference type="EMBL" id="MST34551.1"/>
    </source>
</evidence>
<gene>
    <name evidence="4" type="ORF">GHK86_17715</name>
</gene>
<dbReference type="PANTHER" id="PTHR40761:SF1">
    <property type="entry name" value="CONSERVED INTEGRAL MEMBRANE ALANINE VALINE AND LEUCINE RICH PROTEIN-RELATED"/>
    <property type="match status" value="1"/>
</dbReference>
<evidence type="ECO:0000256" key="3">
    <source>
        <dbReference type="SAM" id="SignalP"/>
    </source>
</evidence>
<feature type="transmembrane region" description="Helical" evidence="2">
    <location>
        <begin position="253"/>
        <end position="275"/>
    </location>
</feature>
<proteinExistence type="predicted"/>
<feature type="compositionally biased region" description="Basic and acidic residues" evidence="1">
    <location>
        <begin position="283"/>
        <end position="293"/>
    </location>
</feature>
<dbReference type="SUPFAM" id="SSF103481">
    <property type="entry name" value="Multidrug resistance efflux transporter EmrE"/>
    <property type="match status" value="1"/>
</dbReference>
<feature type="signal peptide" evidence="3">
    <location>
        <begin position="1"/>
        <end position="21"/>
    </location>
</feature>
<feature type="transmembrane region" description="Helical" evidence="2">
    <location>
        <begin position="135"/>
        <end position="153"/>
    </location>
</feature>
<sequence>MALALTLIFSLLTAVTNAASATIQWDAAKKAPPEEAKGFRLALYLARRPEYLAAIGALTLSFLFQAAALHEGELAVVQPLLVTELPFTLFLSAAWLGLGLDRRELLGAAAICVGLGVLLGVGQPHGGRLTVPPETWAVTGAAVAAALIGLVLGARRGGSLRRTTLFALASGIGYSVTAVLVKATTDRASGGIVHLLTGWEPYAMIIAGMLSVLLQQQALRAGALAVAKPVTTIVNPVVSVVLAIVVFDESLRGGGLVAVEVLAMLVLVGGILELSRSPLVTGQRRDDQRHEGRLGGGRRHGADRAA</sequence>
<reference evidence="4 5" key="1">
    <citation type="submission" date="2019-11" db="EMBL/GenBank/DDBJ databases">
        <title>Acidiferrimicrobium australis gen. nov., sp. nov., an acidophilic and obligately heterotrophic, member of the Actinobacteria that catalyses dissimilatory oxido- reduction of iron isolated from metal-rich acidic water in Chile.</title>
        <authorList>
            <person name="Gonzalez D."/>
            <person name="Huber K."/>
            <person name="Hedrich S."/>
            <person name="Rojas-Villalobos C."/>
            <person name="Quatrini R."/>
            <person name="Dinamarca M.A."/>
            <person name="Schwarz A."/>
            <person name="Canales C."/>
            <person name="Nancucheo I."/>
        </authorList>
    </citation>
    <scope>NUCLEOTIDE SEQUENCE [LARGE SCALE GENOMIC DNA]</scope>
    <source>
        <strain evidence="4 5">USS-CCA1</strain>
    </source>
</reference>
<feature type="transmembrane region" description="Helical" evidence="2">
    <location>
        <begin position="226"/>
        <end position="247"/>
    </location>
</feature>
<dbReference type="PANTHER" id="PTHR40761">
    <property type="entry name" value="CONSERVED INTEGRAL MEMBRANE ALANINE VALINE AND LEUCINE RICH PROTEIN-RELATED"/>
    <property type="match status" value="1"/>
</dbReference>
<evidence type="ECO:0000256" key="2">
    <source>
        <dbReference type="SAM" id="Phobius"/>
    </source>
</evidence>
<accession>A0ABW9QYB7</accession>
<feature type="transmembrane region" description="Helical" evidence="2">
    <location>
        <begin position="80"/>
        <end position="98"/>
    </location>
</feature>
<dbReference type="NCBIfam" id="NF038012">
    <property type="entry name" value="DMT_1"/>
    <property type="match status" value="1"/>
</dbReference>
<keyword evidence="2" id="KW-0812">Transmembrane</keyword>
<dbReference type="Proteomes" id="UP000437736">
    <property type="component" value="Unassembled WGS sequence"/>
</dbReference>
<keyword evidence="2" id="KW-1133">Transmembrane helix</keyword>
<feature type="chain" id="PRO_5046678054" description="EamA family transporter" evidence="3">
    <location>
        <begin position="22"/>
        <end position="306"/>
    </location>
</feature>
<keyword evidence="3" id="KW-0732">Signal</keyword>
<feature type="region of interest" description="Disordered" evidence="1">
    <location>
        <begin position="282"/>
        <end position="306"/>
    </location>
</feature>
<name>A0ABW9QYB7_9ACTN</name>